<evidence type="ECO:0000256" key="9">
    <source>
        <dbReference type="SAM" id="MobiDB-lite"/>
    </source>
</evidence>
<dbReference type="InterPro" id="IPR011320">
    <property type="entry name" value="RNase_H1_N"/>
</dbReference>
<dbReference type="GO" id="GO:0046872">
    <property type="term" value="F:metal ion binding"/>
    <property type="evidence" value="ECO:0007669"/>
    <property type="project" value="UniProtKB-KW"/>
</dbReference>
<reference evidence="11" key="1">
    <citation type="submission" date="2023-01" db="EMBL/GenBank/DDBJ databases">
        <authorList>
            <person name="Piombo E."/>
        </authorList>
    </citation>
    <scope>NUCLEOTIDE SEQUENCE</scope>
</reference>
<accession>A0AA35PZ31</accession>
<keyword evidence="8" id="KW-0460">Magnesium</keyword>
<gene>
    <name evidence="11" type="ORF">CCHLO57077_00011976</name>
</gene>
<keyword evidence="5" id="KW-0479">Metal-binding</keyword>
<name>A0AA35PZ31_9HYPO</name>
<evidence type="ECO:0000256" key="8">
    <source>
        <dbReference type="ARBA" id="ARBA00022842"/>
    </source>
</evidence>
<feature type="region of interest" description="Disordered" evidence="9">
    <location>
        <begin position="150"/>
        <end position="169"/>
    </location>
</feature>
<comment type="similarity">
    <text evidence="2">Belongs to the RNase H family.</text>
</comment>
<dbReference type="PANTHER" id="PTHR10642">
    <property type="entry name" value="RIBONUCLEASE H1"/>
    <property type="match status" value="1"/>
</dbReference>
<dbReference type="GO" id="GO:0004523">
    <property type="term" value="F:RNA-DNA hybrid ribonuclease activity"/>
    <property type="evidence" value="ECO:0007669"/>
    <property type="project" value="UniProtKB-EC"/>
</dbReference>
<dbReference type="EMBL" id="CABFNP030001008">
    <property type="protein sequence ID" value="CAI6089508.1"/>
    <property type="molecule type" value="Genomic_DNA"/>
</dbReference>
<evidence type="ECO:0000313" key="12">
    <source>
        <dbReference type="Proteomes" id="UP001160390"/>
    </source>
</evidence>
<dbReference type="EC" id="3.1.26.4" evidence="3"/>
<dbReference type="InterPro" id="IPR037056">
    <property type="entry name" value="RNase_H1_N_sf"/>
</dbReference>
<evidence type="ECO:0000256" key="2">
    <source>
        <dbReference type="ARBA" id="ARBA00005300"/>
    </source>
</evidence>
<dbReference type="Gene3D" id="3.40.970.10">
    <property type="entry name" value="Ribonuclease H1, N-terminal domain"/>
    <property type="match status" value="2"/>
</dbReference>
<evidence type="ECO:0000256" key="4">
    <source>
        <dbReference type="ARBA" id="ARBA00022722"/>
    </source>
</evidence>
<dbReference type="InterPro" id="IPR009027">
    <property type="entry name" value="Ribosomal_bL9/RNase_H1_N"/>
</dbReference>
<keyword evidence="12" id="KW-1185">Reference proteome</keyword>
<comment type="cofactor">
    <cofactor evidence="1">
        <name>Mg(2+)</name>
        <dbReference type="ChEBI" id="CHEBI:18420"/>
    </cofactor>
</comment>
<evidence type="ECO:0000259" key="10">
    <source>
        <dbReference type="Pfam" id="PF01693"/>
    </source>
</evidence>
<evidence type="ECO:0000256" key="7">
    <source>
        <dbReference type="ARBA" id="ARBA00022801"/>
    </source>
</evidence>
<sequence length="184" mass="20739">MSPTQTSSSRRKGKKSHYVVVKGRDLAKPTIFNSWEDAKMRIENFAGGECKGFYSEVEAEDYIYSLRRTALAEDAGQTGIKVTEEKPVEPNAKVFYAVFKGRQTGVFTSWAEANEQINGFSGNCHKKFKTEEEARRFVDRTHTSKVMGKTSDVLGNVPSKNIPRRDKCDGDQKDLSTIFIQLNL</sequence>
<evidence type="ECO:0000256" key="5">
    <source>
        <dbReference type="ARBA" id="ARBA00022723"/>
    </source>
</evidence>
<dbReference type="Pfam" id="PF01693">
    <property type="entry name" value="Cauli_VI"/>
    <property type="match status" value="2"/>
</dbReference>
<keyword evidence="4" id="KW-0540">Nuclease</keyword>
<evidence type="ECO:0000313" key="11">
    <source>
        <dbReference type="EMBL" id="CAI6089508.1"/>
    </source>
</evidence>
<dbReference type="AlphaFoldDB" id="A0AA35PZ31"/>
<evidence type="ECO:0000256" key="6">
    <source>
        <dbReference type="ARBA" id="ARBA00022759"/>
    </source>
</evidence>
<keyword evidence="6" id="KW-0255">Endonuclease</keyword>
<feature type="domain" description="Ribonuclease H1 N-terminal" evidence="10">
    <location>
        <begin position="95"/>
        <end position="137"/>
    </location>
</feature>
<dbReference type="GO" id="GO:0043137">
    <property type="term" value="P:DNA replication, removal of RNA primer"/>
    <property type="evidence" value="ECO:0007669"/>
    <property type="project" value="TreeGrafter"/>
</dbReference>
<organism evidence="11 12">
    <name type="scientific">Clonostachys chloroleuca</name>
    <dbReference type="NCBI Taxonomy" id="1926264"/>
    <lineage>
        <taxon>Eukaryota</taxon>
        <taxon>Fungi</taxon>
        <taxon>Dikarya</taxon>
        <taxon>Ascomycota</taxon>
        <taxon>Pezizomycotina</taxon>
        <taxon>Sordariomycetes</taxon>
        <taxon>Hypocreomycetidae</taxon>
        <taxon>Hypocreales</taxon>
        <taxon>Bionectriaceae</taxon>
        <taxon>Clonostachys</taxon>
    </lineage>
</organism>
<feature type="domain" description="Ribonuclease H1 N-terminal" evidence="10">
    <location>
        <begin position="18"/>
        <end position="62"/>
    </location>
</feature>
<evidence type="ECO:0000256" key="1">
    <source>
        <dbReference type="ARBA" id="ARBA00001946"/>
    </source>
</evidence>
<dbReference type="Proteomes" id="UP001160390">
    <property type="component" value="Unassembled WGS sequence"/>
</dbReference>
<evidence type="ECO:0000256" key="3">
    <source>
        <dbReference type="ARBA" id="ARBA00012180"/>
    </source>
</evidence>
<dbReference type="InterPro" id="IPR050092">
    <property type="entry name" value="RNase_H"/>
</dbReference>
<comment type="caution">
    <text evidence="11">The sequence shown here is derived from an EMBL/GenBank/DDBJ whole genome shotgun (WGS) entry which is preliminary data.</text>
</comment>
<dbReference type="FunFam" id="3.40.970.10:FF:000001">
    <property type="entry name" value="Ribonuclease H1"/>
    <property type="match status" value="1"/>
</dbReference>
<proteinExistence type="inferred from homology"/>
<dbReference type="SUPFAM" id="SSF55658">
    <property type="entry name" value="L9 N-domain-like"/>
    <property type="match status" value="2"/>
</dbReference>
<keyword evidence="7" id="KW-0378">Hydrolase</keyword>
<dbReference type="PANTHER" id="PTHR10642:SF31">
    <property type="entry name" value="RIBONUCLEASE H1"/>
    <property type="match status" value="1"/>
</dbReference>
<protein>
    <recommendedName>
        <fullName evidence="3">ribonuclease H</fullName>
        <ecNumber evidence="3">3.1.26.4</ecNumber>
    </recommendedName>
</protein>